<gene>
    <name evidence="2" type="ORF">HETSPECPRED_002507</name>
</gene>
<feature type="chain" id="PRO_5034073398" description="Apple domain-containing protein" evidence="1">
    <location>
        <begin position="21"/>
        <end position="260"/>
    </location>
</feature>
<accession>A0A8H3F1I6</accession>
<reference evidence="2" key="1">
    <citation type="submission" date="2021-03" db="EMBL/GenBank/DDBJ databases">
        <authorList>
            <person name="Tagirdzhanova G."/>
        </authorList>
    </citation>
    <scope>NUCLEOTIDE SEQUENCE</scope>
</reference>
<protein>
    <recommendedName>
        <fullName evidence="4">Apple domain-containing protein</fullName>
    </recommendedName>
</protein>
<keyword evidence="3" id="KW-1185">Reference proteome</keyword>
<comment type="caution">
    <text evidence="2">The sequence shown here is derived from an EMBL/GenBank/DDBJ whole genome shotgun (WGS) entry which is preliminary data.</text>
</comment>
<dbReference type="Proteomes" id="UP000664521">
    <property type="component" value="Unassembled WGS sequence"/>
</dbReference>
<dbReference type="OrthoDB" id="3562088at2759"/>
<evidence type="ECO:0000313" key="2">
    <source>
        <dbReference type="EMBL" id="CAF9915495.1"/>
    </source>
</evidence>
<organism evidence="2 3">
    <name type="scientific">Heterodermia speciosa</name>
    <dbReference type="NCBI Taxonomy" id="116794"/>
    <lineage>
        <taxon>Eukaryota</taxon>
        <taxon>Fungi</taxon>
        <taxon>Dikarya</taxon>
        <taxon>Ascomycota</taxon>
        <taxon>Pezizomycotina</taxon>
        <taxon>Lecanoromycetes</taxon>
        <taxon>OSLEUM clade</taxon>
        <taxon>Lecanoromycetidae</taxon>
        <taxon>Caliciales</taxon>
        <taxon>Physciaceae</taxon>
        <taxon>Heterodermia</taxon>
    </lineage>
</organism>
<feature type="signal peptide" evidence="1">
    <location>
        <begin position="1"/>
        <end position="20"/>
    </location>
</feature>
<sequence length="260" mass="26831">MHLLSAIILEAICFIAHTSAVPGKEWAIEERAVCNADNVLRALQAPANSVTASQFCYSLILQGVPTTTLVKPAGVTPPPVIVTTTSTITRSVYPNGLTLEELPYPTFVSQYPAPRVSSGCSCLLGPKPTTTRTATGPTDTSTALSTLTTTLSGDCATHIEYPGAYSFVPSSTNQIASTTAVGLSNAYNCCFQCLNTVFGACLAYYNVPGVSCVLLVANIFPKDNCRVVAGTAGVKVATSSVPNNLGGKGPCGVSIAVTAT</sequence>
<dbReference type="EMBL" id="CAJPDS010000016">
    <property type="protein sequence ID" value="CAF9915495.1"/>
    <property type="molecule type" value="Genomic_DNA"/>
</dbReference>
<dbReference type="AlphaFoldDB" id="A0A8H3F1I6"/>
<evidence type="ECO:0008006" key="4">
    <source>
        <dbReference type="Google" id="ProtNLM"/>
    </source>
</evidence>
<evidence type="ECO:0000313" key="3">
    <source>
        <dbReference type="Proteomes" id="UP000664521"/>
    </source>
</evidence>
<name>A0A8H3F1I6_9LECA</name>
<evidence type="ECO:0000256" key="1">
    <source>
        <dbReference type="SAM" id="SignalP"/>
    </source>
</evidence>
<keyword evidence="1" id="KW-0732">Signal</keyword>
<proteinExistence type="predicted"/>